<dbReference type="InterPro" id="IPR011538">
    <property type="entry name" value="Nuo51_FMN-bd"/>
</dbReference>
<dbReference type="InterPro" id="IPR019575">
    <property type="entry name" value="Nuop51_4Fe4S-bd"/>
</dbReference>
<dbReference type="Pfam" id="PF14691">
    <property type="entry name" value="Fer4_20"/>
    <property type="match status" value="1"/>
</dbReference>
<dbReference type="InterPro" id="IPR037207">
    <property type="entry name" value="Nuop51_4Fe4S-bd_sf"/>
</dbReference>
<keyword evidence="7" id="KW-0560">Oxidoreductase</keyword>
<keyword evidence="3" id="KW-0479">Metal-binding</keyword>
<dbReference type="Gene3D" id="3.50.50.60">
    <property type="entry name" value="FAD/NAD(P)-binding domain"/>
    <property type="match status" value="2"/>
</dbReference>
<dbReference type="GO" id="GO:0046872">
    <property type="term" value="F:metal ion binding"/>
    <property type="evidence" value="ECO:0007669"/>
    <property type="project" value="UniProtKB-KW"/>
</dbReference>
<sequence>MKNASDLGFLAQTGLARIHGDKPWISVGMGTCGIGSGADKVWEILNQKAKASEILVRRVGCFGFCAAEPAVMTWMPGKPVLFFTDVDEQKTRRILGGLENSASYDKIAKLAEAKIEEWDFRTSKIEFGHGYAQLPAWKDLNFFKGQEKIVLRDAGLIDPESIEDYIAVGGYGSLVRALTSMPPESIIEEVRKSGLRGRGGAGFPTWKKWSIMRQSLLDNPGEGYIICNADEGDPGAYMNRNEIESDPHMLLEGMILGAYAMGATRGVVYVRAEYPLAVYRLTKAIEDAREHGLLGINILGTKFSFDIDIVTGAGAFVCGEETALIASIEGNAGRPRPRPPFPVQKGLYGRPTSINNVETWCNIPVIIARGGEWFAGFGTPTSTGTKVFSFVGKVRNTGLVELQLGSTLESVIYGICGGMGPKKKIKAVQCGGPSGGCVPASLFKTPIDYEHLAELGAIMGSGGMVVMDQDNCMVDVARYFTGFVVGESCGKCTPCREGTSQMLHILQKVSDGEATESDLDTLQDLALTVKDSSLCGLGQTSANPVLTTLRYFRDEYIQHIKGKRCPAGVCENLYIALCESSCPLHMNIPGYLQLLKENRIEDAFELTLRENPLPGTIGRICHFHCRMRCRRDMLDEPVSQGEIHRYLADTMYKMGREKQIYANIIKEKFPSTGKRIAIIGAGPAGLTAASYLVRLGHEVTVYEASDEPGGVLRWGIPAYRLPKDVLKKEVSFIEKLGVRFVYNTRIAEPEQWRRLSDSNDAIIVAAGASAELELGIPGEDAQGVYKACNFLGMLAKKEKVHTGGEVVVIGGGNSAIDAARSALRLGATVTVVYRRSKIDMPANEEELKGALEEGIDLICMASPVEIVTKQKEGKKTVKAVRIQRMKAGPVDSSGRPTPIPTDKIDEISCSTLIVAIGEKVEIPGIESLGVERLKNGRIKADPFSLVTSNPKVYAIGDATLGPATAAEAMGQAKTVAEIIDQALTGKKRFDQLFRRFDYRMEIPLKISKEKMTRAGMLPVNARKSNFMEINLGYTGEQARIEANRCLRCDVREHRREPRGTLVRE</sequence>
<dbReference type="CDD" id="cd02980">
    <property type="entry name" value="TRX_Fd_family"/>
    <property type="match status" value="1"/>
</dbReference>
<dbReference type="Pfam" id="PF10589">
    <property type="entry name" value="NADH_4Fe-4S"/>
    <property type="match status" value="1"/>
</dbReference>
<dbReference type="SUPFAM" id="SSF142019">
    <property type="entry name" value="Nqo1 FMN-binding domain-like"/>
    <property type="match status" value="1"/>
</dbReference>
<name>A0A3P3XGZ2_9SPIR</name>
<dbReference type="PROSITE" id="PS00645">
    <property type="entry name" value="COMPLEX1_51K_2"/>
    <property type="match status" value="1"/>
</dbReference>
<dbReference type="InterPro" id="IPR023753">
    <property type="entry name" value="FAD/NAD-binding_dom"/>
</dbReference>
<dbReference type="Gene3D" id="3.40.30.10">
    <property type="entry name" value="Glutaredoxin"/>
    <property type="match status" value="1"/>
</dbReference>
<dbReference type="InterPro" id="IPR036188">
    <property type="entry name" value="FAD/NAD-bd_sf"/>
</dbReference>
<dbReference type="Gene3D" id="6.10.250.1450">
    <property type="match status" value="1"/>
</dbReference>
<evidence type="ECO:0000259" key="6">
    <source>
        <dbReference type="SMART" id="SM00928"/>
    </source>
</evidence>
<dbReference type="FunFam" id="1.20.1440.230:FF:000001">
    <property type="entry name" value="Mitochondrial NADH dehydrogenase flavoprotein 1"/>
    <property type="match status" value="1"/>
</dbReference>
<evidence type="ECO:0000256" key="1">
    <source>
        <dbReference type="ARBA" id="ARBA00007523"/>
    </source>
</evidence>
<dbReference type="SUPFAM" id="SSF52833">
    <property type="entry name" value="Thioredoxin-like"/>
    <property type="match status" value="1"/>
</dbReference>
<evidence type="ECO:0000313" key="7">
    <source>
        <dbReference type="EMBL" id="SLM11445.1"/>
    </source>
</evidence>
<evidence type="ECO:0000256" key="3">
    <source>
        <dbReference type="ARBA" id="ARBA00022723"/>
    </source>
</evidence>
<dbReference type="GO" id="GO:0008137">
    <property type="term" value="F:NADH dehydrogenase (ubiquinone) activity"/>
    <property type="evidence" value="ECO:0007669"/>
    <property type="project" value="InterPro"/>
</dbReference>
<gene>
    <name evidence="7" type="ORF">SPIROBIBN47_20026</name>
</gene>
<proteinExistence type="inferred from homology"/>
<accession>A0A3P3XGZ2</accession>
<comment type="similarity">
    <text evidence="1">Belongs to the complex I 51 kDa subunit family.</text>
</comment>
<dbReference type="GO" id="GO:0016491">
    <property type="term" value="F:oxidoreductase activity"/>
    <property type="evidence" value="ECO:0007669"/>
    <property type="project" value="UniProtKB-KW"/>
</dbReference>
<dbReference type="Pfam" id="PF07992">
    <property type="entry name" value="Pyr_redox_2"/>
    <property type="match status" value="1"/>
</dbReference>
<dbReference type="SUPFAM" id="SSF142984">
    <property type="entry name" value="Nqo1 middle domain-like"/>
    <property type="match status" value="1"/>
</dbReference>
<reference evidence="7" key="1">
    <citation type="submission" date="2017-02" db="EMBL/GenBank/DDBJ databases">
        <authorList>
            <person name="Regsiter A."/>
            <person name="William W."/>
        </authorList>
    </citation>
    <scope>NUCLEOTIDE SEQUENCE</scope>
    <source>
        <strain evidence="7">Bib</strain>
    </source>
</reference>
<dbReference type="PRINTS" id="PR00419">
    <property type="entry name" value="ADXRDTASE"/>
</dbReference>
<dbReference type="Pfam" id="PF01512">
    <property type="entry name" value="Complex1_51K"/>
    <property type="match status" value="1"/>
</dbReference>
<dbReference type="SUPFAM" id="SSF140490">
    <property type="entry name" value="Nqo1C-terminal domain-like"/>
    <property type="match status" value="1"/>
</dbReference>
<dbReference type="EC" id="1.6.5.11" evidence="7"/>
<dbReference type="GO" id="GO:0051539">
    <property type="term" value="F:4 iron, 4 sulfur cluster binding"/>
    <property type="evidence" value="ECO:0007669"/>
    <property type="project" value="UniProtKB-KW"/>
</dbReference>
<dbReference type="AlphaFoldDB" id="A0A3P3XGZ2"/>
<keyword evidence="2" id="KW-0004">4Fe-4S</keyword>
<organism evidence="7">
    <name type="scientific">uncultured spirochete</name>
    <dbReference type="NCBI Taxonomy" id="156406"/>
    <lineage>
        <taxon>Bacteria</taxon>
        <taxon>Pseudomonadati</taxon>
        <taxon>Spirochaetota</taxon>
        <taxon>Spirochaetia</taxon>
        <taxon>Spirochaetales</taxon>
        <taxon>environmental samples</taxon>
    </lineage>
</organism>
<dbReference type="InterPro" id="IPR028261">
    <property type="entry name" value="DPD_II"/>
</dbReference>
<dbReference type="EMBL" id="FWDM01000012">
    <property type="protein sequence ID" value="SLM11445.1"/>
    <property type="molecule type" value="Genomic_DNA"/>
</dbReference>
<feature type="domain" description="NADH-ubiquinone oxidoreductase 51kDa subunit iron-sulphur binding" evidence="6">
    <location>
        <begin position="474"/>
        <end position="519"/>
    </location>
</feature>
<dbReference type="Gene3D" id="3.40.50.11540">
    <property type="entry name" value="NADH-ubiquinone oxidoreductase 51kDa subunit"/>
    <property type="match status" value="1"/>
</dbReference>
<protein>
    <submittedName>
        <fullName evidence="7">NADH-quinone oxidoreductase subunit F 2</fullName>
        <ecNumber evidence="7">1.6.5.11</ecNumber>
    </submittedName>
</protein>
<dbReference type="PANTHER" id="PTHR43578">
    <property type="entry name" value="NADH-QUINONE OXIDOREDUCTASE SUBUNIT F"/>
    <property type="match status" value="1"/>
</dbReference>
<dbReference type="Gene3D" id="1.20.1440.230">
    <property type="entry name" value="NADH-ubiquinone oxidoreductase 51kDa subunit, iron-sulphur binding domain"/>
    <property type="match status" value="1"/>
</dbReference>
<dbReference type="PANTHER" id="PTHR43578:SF3">
    <property type="entry name" value="NADH-QUINONE OXIDOREDUCTASE SUBUNIT F"/>
    <property type="match status" value="1"/>
</dbReference>
<evidence type="ECO:0000256" key="5">
    <source>
        <dbReference type="ARBA" id="ARBA00023014"/>
    </source>
</evidence>
<dbReference type="GO" id="GO:0010181">
    <property type="term" value="F:FMN binding"/>
    <property type="evidence" value="ECO:0007669"/>
    <property type="project" value="InterPro"/>
</dbReference>
<dbReference type="SUPFAM" id="SSF46548">
    <property type="entry name" value="alpha-helical ferredoxin"/>
    <property type="match status" value="1"/>
</dbReference>
<evidence type="ECO:0000256" key="2">
    <source>
        <dbReference type="ARBA" id="ARBA00022485"/>
    </source>
</evidence>
<dbReference type="SUPFAM" id="SSF51971">
    <property type="entry name" value="Nucleotide-binding domain"/>
    <property type="match status" value="2"/>
</dbReference>
<keyword evidence="4" id="KW-0408">Iron</keyword>
<dbReference type="InterPro" id="IPR037225">
    <property type="entry name" value="Nuo51_FMN-bd_sf"/>
</dbReference>
<dbReference type="InterPro" id="IPR001949">
    <property type="entry name" value="NADH-UbQ_OxRdtase_51kDa_CS"/>
</dbReference>
<keyword evidence="5" id="KW-0411">Iron-sulfur</keyword>
<dbReference type="FunFam" id="3.40.50.11540:FF:000001">
    <property type="entry name" value="NADH dehydrogenase [ubiquinone] flavoprotein 1, mitochondrial"/>
    <property type="match status" value="1"/>
</dbReference>
<evidence type="ECO:0000256" key="4">
    <source>
        <dbReference type="ARBA" id="ARBA00023004"/>
    </source>
</evidence>
<dbReference type="SMART" id="SM00928">
    <property type="entry name" value="NADH_4Fe-4S"/>
    <property type="match status" value="1"/>
</dbReference>
<dbReference type="Gene3D" id="3.10.20.600">
    <property type="match status" value="1"/>
</dbReference>
<dbReference type="InterPro" id="IPR036249">
    <property type="entry name" value="Thioredoxin-like_sf"/>
</dbReference>